<keyword evidence="3" id="KW-1185">Reference proteome</keyword>
<dbReference type="PANTHER" id="PTHR31170">
    <property type="entry name" value="BNAC04G53230D PROTEIN"/>
    <property type="match status" value="1"/>
</dbReference>
<dbReference type="EMBL" id="JAIWQS010000011">
    <property type="protein sequence ID" value="KAJ8751741.1"/>
    <property type="molecule type" value="Genomic_DNA"/>
</dbReference>
<accession>A0AAV8SIA5</accession>
<dbReference type="PANTHER" id="PTHR31170:SF9">
    <property type="entry name" value="PROTEIN, PUTATIVE (DUF247)-RELATED"/>
    <property type="match status" value="1"/>
</dbReference>
<evidence type="ECO:0000313" key="3">
    <source>
        <dbReference type="Proteomes" id="UP001159364"/>
    </source>
</evidence>
<dbReference type="Pfam" id="PF03140">
    <property type="entry name" value="DUF247"/>
    <property type="match status" value="1"/>
</dbReference>
<dbReference type="Proteomes" id="UP001159364">
    <property type="component" value="Linkage Group LG11"/>
</dbReference>
<feature type="transmembrane region" description="Helical" evidence="1">
    <location>
        <begin position="402"/>
        <end position="429"/>
    </location>
</feature>
<keyword evidence="1" id="KW-1133">Transmembrane helix</keyword>
<dbReference type="AlphaFoldDB" id="A0AAV8SIA5"/>
<comment type="caution">
    <text evidence="2">The sequence shown here is derived from an EMBL/GenBank/DDBJ whole genome shotgun (WGS) entry which is preliminary data.</text>
</comment>
<protein>
    <submittedName>
        <fullName evidence="2">Uncharacterized protein</fullName>
    </submittedName>
</protein>
<evidence type="ECO:0000256" key="1">
    <source>
        <dbReference type="SAM" id="Phobius"/>
    </source>
</evidence>
<organism evidence="2 3">
    <name type="scientific">Erythroxylum novogranatense</name>
    <dbReference type="NCBI Taxonomy" id="1862640"/>
    <lineage>
        <taxon>Eukaryota</taxon>
        <taxon>Viridiplantae</taxon>
        <taxon>Streptophyta</taxon>
        <taxon>Embryophyta</taxon>
        <taxon>Tracheophyta</taxon>
        <taxon>Spermatophyta</taxon>
        <taxon>Magnoliopsida</taxon>
        <taxon>eudicotyledons</taxon>
        <taxon>Gunneridae</taxon>
        <taxon>Pentapetalae</taxon>
        <taxon>rosids</taxon>
        <taxon>fabids</taxon>
        <taxon>Malpighiales</taxon>
        <taxon>Erythroxylaceae</taxon>
        <taxon>Erythroxylum</taxon>
    </lineage>
</organism>
<keyword evidence="1" id="KW-0472">Membrane</keyword>
<dbReference type="InterPro" id="IPR004158">
    <property type="entry name" value="DUF247_pln"/>
</dbReference>
<gene>
    <name evidence="2" type="ORF">K2173_025918</name>
</gene>
<name>A0AAV8SIA5_9ROSI</name>
<keyword evidence="1" id="KW-0812">Transmembrane</keyword>
<reference evidence="2 3" key="1">
    <citation type="submission" date="2021-09" db="EMBL/GenBank/DDBJ databases">
        <title>Genomic insights and catalytic innovation underlie evolution of tropane alkaloids biosynthesis.</title>
        <authorList>
            <person name="Wang Y.-J."/>
            <person name="Tian T."/>
            <person name="Huang J.-P."/>
            <person name="Huang S.-X."/>
        </authorList>
    </citation>
    <scope>NUCLEOTIDE SEQUENCE [LARGE SCALE GENOMIC DNA]</scope>
    <source>
        <strain evidence="2">KIB-2018</strain>
        <tissue evidence="2">Leaf</tissue>
    </source>
</reference>
<sequence length="430" mass="49961">MENSGEDPAQIPTEANSLVQHKLLKTVWEMLERVEPPLSFKCCIYRVPRRLHKENEEAYTPQVISIGPLHYGEKMLQTMEKHKLRYLGKFLDRAKVSLASFIQAIGHREESIRCSYAESIPLCSDEFIKMVLMDSSFIIELFLRKYFPSLQDEHDHVLFKPWLQDDIEKDLILLENQLPLFVLKDLFELAFASSLNDWPPFLELTYHFFKSYNYQDRPPQVNAQHFTDMIRNFFLPWSRMSPTSASDKLVYIPSATELDSTGVKFKVSSSKCALELEFNNEVLEIPRFEIYDRTESFLRNLMAFEQCQYPYNTYVCDYIFLMDCLINTNKDVDLLVQKKIIINGLGDNAAVATLVNNLCKNITLCEGCFFFTNVAQELNSYYEILWHSWNATFVRDYFGNPWVSASTIAAVVLLVLTFIQAICSVISVYP</sequence>
<proteinExistence type="predicted"/>
<evidence type="ECO:0000313" key="2">
    <source>
        <dbReference type="EMBL" id="KAJ8751741.1"/>
    </source>
</evidence>